<dbReference type="InterPro" id="IPR004358">
    <property type="entry name" value="Sig_transdc_His_kin-like_C"/>
</dbReference>
<accession>A0A162JPW6</accession>
<feature type="domain" description="Histidine kinase" evidence="8">
    <location>
        <begin position="267"/>
        <end position="486"/>
    </location>
</feature>
<comment type="catalytic activity">
    <reaction evidence="1">
        <text>ATP + protein L-histidine = ADP + protein N-phospho-L-histidine.</text>
        <dbReference type="EC" id="2.7.13.3"/>
    </reaction>
</comment>
<evidence type="ECO:0000256" key="5">
    <source>
        <dbReference type="ARBA" id="ARBA00022777"/>
    </source>
</evidence>
<evidence type="ECO:0000256" key="1">
    <source>
        <dbReference type="ARBA" id="ARBA00000085"/>
    </source>
</evidence>
<dbReference type="Proteomes" id="UP000075787">
    <property type="component" value="Unassembled WGS sequence"/>
</dbReference>
<dbReference type="RefSeq" id="WP_062770003.1">
    <property type="nucleotide sequence ID" value="NZ_CP121045.1"/>
</dbReference>
<gene>
    <name evidence="9" type="ORF">AUP44_01665</name>
</gene>
<dbReference type="CDD" id="cd00075">
    <property type="entry name" value="HATPase"/>
    <property type="match status" value="1"/>
</dbReference>
<dbReference type="PRINTS" id="PR00344">
    <property type="entry name" value="BCTRLSENSOR"/>
</dbReference>
<evidence type="ECO:0000256" key="6">
    <source>
        <dbReference type="ARBA" id="ARBA00023012"/>
    </source>
</evidence>
<keyword evidence="5" id="KW-0418">Kinase</keyword>
<name>A0A162JPW6_9PROT</name>
<dbReference type="InterPro" id="IPR003661">
    <property type="entry name" value="HisK_dim/P_dom"/>
</dbReference>
<reference evidence="9 10" key="1">
    <citation type="submission" date="2015-12" db="EMBL/GenBank/DDBJ databases">
        <title>Genome sequence of Tistrella mobilis MCCC 1A02139.</title>
        <authorList>
            <person name="Lu L."/>
            <person name="Lai Q."/>
            <person name="Shao Z."/>
            <person name="Qian P."/>
        </authorList>
    </citation>
    <scope>NUCLEOTIDE SEQUENCE [LARGE SCALE GENOMIC DNA]</scope>
    <source>
        <strain evidence="9 10">MCCC 1A02139</strain>
    </source>
</reference>
<evidence type="ECO:0000313" key="9">
    <source>
        <dbReference type="EMBL" id="KYO49621.1"/>
    </source>
</evidence>
<comment type="caution">
    <text evidence="9">The sequence shown here is derived from an EMBL/GenBank/DDBJ whole genome shotgun (WGS) entry which is preliminary data.</text>
</comment>
<protein>
    <recommendedName>
        <fullName evidence="2">histidine kinase</fullName>
        <ecNumber evidence="2">2.7.13.3</ecNumber>
    </recommendedName>
</protein>
<dbReference type="AlphaFoldDB" id="A0A162JPW6"/>
<evidence type="ECO:0000313" key="10">
    <source>
        <dbReference type="Proteomes" id="UP000075787"/>
    </source>
</evidence>
<feature type="transmembrane region" description="Helical" evidence="7">
    <location>
        <begin position="22"/>
        <end position="43"/>
    </location>
</feature>
<feature type="transmembrane region" description="Helical" evidence="7">
    <location>
        <begin position="190"/>
        <end position="212"/>
    </location>
</feature>
<dbReference type="EMBL" id="LPZR01000223">
    <property type="protein sequence ID" value="KYO49621.1"/>
    <property type="molecule type" value="Genomic_DNA"/>
</dbReference>
<dbReference type="SUPFAM" id="SSF55874">
    <property type="entry name" value="ATPase domain of HSP90 chaperone/DNA topoisomerase II/histidine kinase"/>
    <property type="match status" value="1"/>
</dbReference>
<dbReference type="Gene3D" id="1.10.287.130">
    <property type="match status" value="1"/>
</dbReference>
<dbReference type="EC" id="2.7.13.3" evidence="2"/>
<keyword evidence="4" id="KW-0808">Transferase</keyword>
<keyword evidence="7" id="KW-1133">Transmembrane helix</keyword>
<evidence type="ECO:0000256" key="3">
    <source>
        <dbReference type="ARBA" id="ARBA00022553"/>
    </source>
</evidence>
<dbReference type="InterPro" id="IPR036890">
    <property type="entry name" value="HATPase_C_sf"/>
</dbReference>
<dbReference type="CDD" id="cd00082">
    <property type="entry name" value="HisKA"/>
    <property type="match status" value="1"/>
</dbReference>
<evidence type="ECO:0000256" key="2">
    <source>
        <dbReference type="ARBA" id="ARBA00012438"/>
    </source>
</evidence>
<keyword evidence="7" id="KW-0472">Membrane</keyword>
<dbReference type="PANTHER" id="PTHR43711:SF1">
    <property type="entry name" value="HISTIDINE KINASE 1"/>
    <property type="match status" value="1"/>
</dbReference>
<proteinExistence type="predicted"/>
<dbReference type="PANTHER" id="PTHR43711">
    <property type="entry name" value="TWO-COMPONENT HISTIDINE KINASE"/>
    <property type="match status" value="1"/>
</dbReference>
<dbReference type="GO" id="GO:0000155">
    <property type="term" value="F:phosphorelay sensor kinase activity"/>
    <property type="evidence" value="ECO:0007669"/>
    <property type="project" value="InterPro"/>
</dbReference>
<dbReference type="Pfam" id="PF02518">
    <property type="entry name" value="HATPase_c"/>
    <property type="match status" value="1"/>
</dbReference>
<dbReference type="PROSITE" id="PS50109">
    <property type="entry name" value="HIS_KIN"/>
    <property type="match status" value="1"/>
</dbReference>
<dbReference type="SUPFAM" id="SSF47384">
    <property type="entry name" value="Homodimeric domain of signal transducing histidine kinase"/>
    <property type="match status" value="1"/>
</dbReference>
<evidence type="ECO:0000256" key="4">
    <source>
        <dbReference type="ARBA" id="ARBA00022679"/>
    </source>
</evidence>
<sequence length="486" mass="52292">MARDAADPAAARKGMSGLGSQIWIAGLAGLMTLMLALQIWAGFGVISSTRAVADGDALMRETDSLLHLLQEAEVAQGRYLRLQTAGALDDYRRTRGSAPVAFGQLAHLAEAEQADSGAGCSVMTAMLEEAFRSMDRVIDLRQARADDEVLMAAEARQMQAVDLARQQIALAQTQIGQRISARLSAADENFTIAAGASLLGFSFAIPSAIVMFRRLRRSREQERHLRLQVEAANLQLESRVAVRTAELLRANRALADANAVKDRFLANMSHELRTPLNAVIGFSDMIATEMLGPVGNPRYTGYARDILASGRHLLALIEDILDLSRIQAGRIDIDPVETSPRQLAAEAMSIVSTMARDAGVEIVLEADQAPDQARLDARRVKQVLINLLTNAIRYGSQGGEIRLGIAPAEAAPHAVRFVVEDGGAGMTEAELARALQPFEQVSADRQRRAGGTGLGLPLTRLLVLAHGGRFDITSRPGVGTRVVVEI</sequence>
<dbReference type="OrthoDB" id="9801651at2"/>
<dbReference type="InterPro" id="IPR036097">
    <property type="entry name" value="HisK_dim/P_sf"/>
</dbReference>
<dbReference type="SMART" id="SM00388">
    <property type="entry name" value="HisKA"/>
    <property type="match status" value="1"/>
</dbReference>
<keyword evidence="7" id="KW-0812">Transmembrane</keyword>
<keyword evidence="6" id="KW-0902">Two-component regulatory system</keyword>
<keyword evidence="3" id="KW-0597">Phosphoprotein</keyword>
<dbReference type="InterPro" id="IPR003594">
    <property type="entry name" value="HATPase_dom"/>
</dbReference>
<dbReference type="InterPro" id="IPR050736">
    <property type="entry name" value="Sensor_HK_Regulatory"/>
</dbReference>
<evidence type="ECO:0000259" key="8">
    <source>
        <dbReference type="PROSITE" id="PS50109"/>
    </source>
</evidence>
<dbReference type="InterPro" id="IPR005467">
    <property type="entry name" value="His_kinase_dom"/>
</dbReference>
<evidence type="ECO:0000256" key="7">
    <source>
        <dbReference type="SAM" id="Phobius"/>
    </source>
</evidence>
<dbReference type="Pfam" id="PF00512">
    <property type="entry name" value="HisKA"/>
    <property type="match status" value="1"/>
</dbReference>
<organism evidence="9 10">
    <name type="scientific">Tistrella mobilis</name>
    <dbReference type="NCBI Taxonomy" id="171437"/>
    <lineage>
        <taxon>Bacteria</taxon>
        <taxon>Pseudomonadati</taxon>
        <taxon>Pseudomonadota</taxon>
        <taxon>Alphaproteobacteria</taxon>
        <taxon>Geminicoccales</taxon>
        <taxon>Geminicoccaceae</taxon>
        <taxon>Tistrella</taxon>
    </lineage>
</organism>
<dbReference type="SMART" id="SM00387">
    <property type="entry name" value="HATPase_c"/>
    <property type="match status" value="1"/>
</dbReference>
<dbReference type="GeneID" id="97242502"/>
<dbReference type="Gene3D" id="3.30.565.10">
    <property type="entry name" value="Histidine kinase-like ATPase, C-terminal domain"/>
    <property type="match status" value="1"/>
</dbReference>